<dbReference type="AlphaFoldDB" id="A0A1D1V799"/>
<accession>A0A1D1V799</accession>
<comment type="caution">
    <text evidence="1">The sequence shown here is derived from an EMBL/GenBank/DDBJ whole genome shotgun (WGS) entry which is preliminary data.</text>
</comment>
<keyword evidence="2" id="KW-1185">Reference proteome</keyword>
<protein>
    <submittedName>
        <fullName evidence="1">Uncharacterized protein</fullName>
    </submittedName>
</protein>
<reference evidence="1 2" key="1">
    <citation type="journal article" date="2016" name="Nat. Commun.">
        <title>Extremotolerant tardigrade genome and improved radiotolerance of human cultured cells by tardigrade-unique protein.</title>
        <authorList>
            <person name="Hashimoto T."/>
            <person name="Horikawa D.D."/>
            <person name="Saito Y."/>
            <person name="Kuwahara H."/>
            <person name="Kozuka-Hata H."/>
            <person name="Shin-I T."/>
            <person name="Minakuchi Y."/>
            <person name="Ohishi K."/>
            <person name="Motoyama A."/>
            <person name="Aizu T."/>
            <person name="Enomoto A."/>
            <person name="Kondo K."/>
            <person name="Tanaka S."/>
            <person name="Hara Y."/>
            <person name="Koshikawa S."/>
            <person name="Sagara H."/>
            <person name="Miura T."/>
            <person name="Yokobori S."/>
            <person name="Miyagawa K."/>
            <person name="Suzuki Y."/>
            <person name="Kubo T."/>
            <person name="Oyama M."/>
            <person name="Kohara Y."/>
            <person name="Fujiyama A."/>
            <person name="Arakawa K."/>
            <person name="Katayama T."/>
            <person name="Toyoda A."/>
            <person name="Kunieda T."/>
        </authorList>
    </citation>
    <scope>NUCLEOTIDE SEQUENCE [LARGE SCALE GENOMIC DNA]</scope>
    <source>
        <strain evidence="1 2">YOKOZUNA-1</strain>
    </source>
</reference>
<proteinExistence type="predicted"/>
<gene>
    <name evidence="1" type="primary">RvY_07451-1</name>
    <name evidence="1" type="synonym">RvY_07451.1</name>
    <name evidence="1" type="ORF">RvY_07451</name>
</gene>
<evidence type="ECO:0000313" key="2">
    <source>
        <dbReference type="Proteomes" id="UP000186922"/>
    </source>
</evidence>
<sequence length="149" mass="15771">MLVVTYKAAQSGQWVGISKHEKLKVGRSALSTTSIRTAFEVSCTVVVVVAVVSGSVAVHEVLPVGTIASFVVGSPHNDVGVTRVTADWVCAVRKACCSDRTTLLWIRAHVVVVALGCSISGSSTWTDACSLSVAKREQECHCDRENGQV</sequence>
<dbReference type="EMBL" id="BDGG01000003">
    <property type="protein sequence ID" value="GAU95932.1"/>
    <property type="molecule type" value="Genomic_DNA"/>
</dbReference>
<name>A0A1D1V799_RAMVA</name>
<dbReference type="Proteomes" id="UP000186922">
    <property type="component" value="Unassembled WGS sequence"/>
</dbReference>
<organism evidence="1 2">
    <name type="scientific">Ramazzottius varieornatus</name>
    <name type="common">Water bear</name>
    <name type="synonym">Tardigrade</name>
    <dbReference type="NCBI Taxonomy" id="947166"/>
    <lineage>
        <taxon>Eukaryota</taxon>
        <taxon>Metazoa</taxon>
        <taxon>Ecdysozoa</taxon>
        <taxon>Tardigrada</taxon>
        <taxon>Eutardigrada</taxon>
        <taxon>Parachela</taxon>
        <taxon>Hypsibioidea</taxon>
        <taxon>Ramazzottiidae</taxon>
        <taxon>Ramazzottius</taxon>
    </lineage>
</organism>
<evidence type="ECO:0000313" key="1">
    <source>
        <dbReference type="EMBL" id="GAU95932.1"/>
    </source>
</evidence>